<gene>
    <name evidence="1" type="ORF">PILCRDRAFT_507203</name>
</gene>
<organism evidence="1 2">
    <name type="scientific">Piloderma croceum (strain F 1598)</name>
    <dbReference type="NCBI Taxonomy" id="765440"/>
    <lineage>
        <taxon>Eukaryota</taxon>
        <taxon>Fungi</taxon>
        <taxon>Dikarya</taxon>
        <taxon>Basidiomycota</taxon>
        <taxon>Agaricomycotina</taxon>
        <taxon>Agaricomycetes</taxon>
        <taxon>Agaricomycetidae</taxon>
        <taxon>Atheliales</taxon>
        <taxon>Atheliaceae</taxon>
        <taxon>Piloderma</taxon>
    </lineage>
</organism>
<proteinExistence type="predicted"/>
<dbReference type="EMBL" id="KN833000">
    <property type="protein sequence ID" value="KIM81286.1"/>
    <property type="molecule type" value="Genomic_DNA"/>
</dbReference>
<sequence>MINSSPSKLYIGYDTQKAQTLSPIMRRGYNLILFHPNSVTQHLRSPTNRTIPQVYRFRTPYYPIDPEVIAFVRQWSHIRAHRRMVRMRSRVRRIILSHQQIYFLVCYRYLNII</sequence>
<evidence type="ECO:0000313" key="2">
    <source>
        <dbReference type="Proteomes" id="UP000054166"/>
    </source>
</evidence>
<protein>
    <submittedName>
        <fullName evidence="1">Uncharacterized protein</fullName>
    </submittedName>
</protein>
<dbReference type="InParanoid" id="A0A0C3FQ30"/>
<accession>A0A0C3FQ30</accession>
<dbReference type="Proteomes" id="UP000054166">
    <property type="component" value="Unassembled WGS sequence"/>
</dbReference>
<reference evidence="2" key="2">
    <citation type="submission" date="2015-01" db="EMBL/GenBank/DDBJ databases">
        <title>Evolutionary Origins and Diversification of the Mycorrhizal Mutualists.</title>
        <authorList>
            <consortium name="DOE Joint Genome Institute"/>
            <consortium name="Mycorrhizal Genomics Consortium"/>
            <person name="Kohler A."/>
            <person name="Kuo A."/>
            <person name="Nagy L.G."/>
            <person name="Floudas D."/>
            <person name="Copeland A."/>
            <person name="Barry K.W."/>
            <person name="Cichocki N."/>
            <person name="Veneault-Fourrey C."/>
            <person name="LaButti K."/>
            <person name="Lindquist E.A."/>
            <person name="Lipzen A."/>
            <person name="Lundell T."/>
            <person name="Morin E."/>
            <person name="Murat C."/>
            <person name="Riley R."/>
            <person name="Ohm R."/>
            <person name="Sun H."/>
            <person name="Tunlid A."/>
            <person name="Henrissat B."/>
            <person name="Grigoriev I.V."/>
            <person name="Hibbett D.S."/>
            <person name="Martin F."/>
        </authorList>
    </citation>
    <scope>NUCLEOTIDE SEQUENCE [LARGE SCALE GENOMIC DNA]</scope>
    <source>
        <strain evidence="2">F 1598</strain>
    </source>
</reference>
<name>A0A0C3FQ30_PILCF</name>
<dbReference type="HOGENOM" id="CLU_2134470_0_0_1"/>
<keyword evidence="2" id="KW-1185">Reference proteome</keyword>
<dbReference type="AlphaFoldDB" id="A0A0C3FQ30"/>
<reference evidence="1 2" key="1">
    <citation type="submission" date="2014-04" db="EMBL/GenBank/DDBJ databases">
        <authorList>
            <consortium name="DOE Joint Genome Institute"/>
            <person name="Kuo A."/>
            <person name="Tarkka M."/>
            <person name="Buscot F."/>
            <person name="Kohler A."/>
            <person name="Nagy L.G."/>
            <person name="Floudas D."/>
            <person name="Copeland A."/>
            <person name="Barry K.W."/>
            <person name="Cichocki N."/>
            <person name="Veneault-Fourrey C."/>
            <person name="LaButti K."/>
            <person name="Lindquist E.A."/>
            <person name="Lipzen A."/>
            <person name="Lundell T."/>
            <person name="Morin E."/>
            <person name="Murat C."/>
            <person name="Sun H."/>
            <person name="Tunlid A."/>
            <person name="Henrissat B."/>
            <person name="Grigoriev I.V."/>
            <person name="Hibbett D.S."/>
            <person name="Martin F."/>
            <person name="Nordberg H.P."/>
            <person name="Cantor M.N."/>
            <person name="Hua S.X."/>
        </authorList>
    </citation>
    <scope>NUCLEOTIDE SEQUENCE [LARGE SCALE GENOMIC DNA]</scope>
    <source>
        <strain evidence="1 2">F 1598</strain>
    </source>
</reference>
<evidence type="ECO:0000313" key="1">
    <source>
        <dbReference type="EMBL" id="KIM81286.1"/>
    </source>
</evidence>